<dbReference type="PROSITE" id="PS51171">
    <property type="entry name" value="PREPHENATE_DEHYDR_3"/>
    <property type="match status" value="1"/>
</dbReference>
<dbReference type="EMBL" id="BARS01054588">
    <property type="protein sequence ID" value="GAG50077.1"/>
    <property type="molecule type" value="Genomic_DNA"/>
</dbReference>
<evidence type="ECO:0000256" key="5">
    <source>
        <dbReference type="ARBA" id="ARBA00023222"/>
    </source>
</evidence>
<keyword evidence="4" id="KW-0057">Aromatic amino acid biosynthesis</keyword>
<evidence type="ECO:0000313" key="9">
    <source>
        <dbReference type="EMBL" id="GAG50077.1"/>
    </source>
</evidence>
<evidence type="ECO:0000259" key="8">
    <source>
        <dbReference type="PROSITE" id="PS51171"/>
    </source>
</evidence>
<name>X0YTL1_9ZZZZ</name>
<evidence type="ECO:0000256" key="6">
    <source>
        <dbReference type="ARBA" id="ARBA00023239"/>
    </source>
</evidence>
<evidence type="ECO:0000256" key="1">
    <source>
        <dbReference type="ARBA" id="ARBA00004741"/>
    </source>
</evidence>
<dbReference type="FunFam" id="3.40.190.10:FF:000034">
    <property type="entry name" value="Chorismate mutase/prephenate dehydratase"/>
    <property type="match status" value="1"/>
</dbReference>
<keyword evidence="6" id="KW-0456">Lyase</keyword>
<gene>
    <name evidence="9" type="ORF">S01H1_80786</name>
</gene>
<comment type="caution">
    <text evidence="9">The sequence shown here is derived from an EMBL/GenBank/DDBJ whole genome shotgun (WGS) entry which is preliminary data.</text>
</comment>
<comment type="catalytic activity">
    <reaction evidence="7">
        <text>prephenate + H(+) = 3-phenylpyruvate + CO2 + H2O</text>
        <dbReference type="Rhea" id="RHEA:21648"/>
        <dbReference type="ChEBI" id="CHEBI:15377"/>
        <dbReference type="ChEBI" id="CHEBI:15378"/>
        <dbReference type="ChEBI" id="CHEBI:16526"/>
        <dbReference type="ChEBI" id="CHEBI:18005"/>
        <dbReference type="ChEBI" id="CHEBI:29934"/>
        <dbReference type="EC" id="4.2.1.51"/>
    </reaction>
</comment>
<evidence type="ECO:0000256" key="4">
    <source>
        <dbReference type="ARBA" id="ARBA00023141"/>
    </source>
</evidence>
<sequence>RFPREAIRVVFREVMSACLSLEQPQRVAFLGPEGTFSQMAAHKLFGLAARYHEETTIEGVFDAVRSGTAACGVVPVENSTEGSVTFTADALIESELRIRQELVLEVAHCLLTRATTLSAITRVYSHPQALAQCRAWLAQSLPNAQIIQTTSTAAATREAIADDGAAAIGSSLAGEIHGVPVLREKIQDRPENATRFVVIATEDAPRTGIDKTSLAF</sequence>
<dbReference type="GO" id="GO:0005737">
    <property type="term" value="C:cytoplasm"/>
    <property type="evidence" value="ECO:0007669"/>
    <property type="project" value="TreeGrafter"/>
</dbReference>
<proteinExistence type="predicted"/>
<dbReference type="AlphaFoldDB" id="X0YTL1"/>
<organism evidence="9">
    <name type="scientific">marine sediment metagenome</name>
    <dbReference type="NCBI Taxonomy" id="412755"/>
    <lineage>
        <taxon>unclassified sequences</taxon>
        <taxon>metagenomes</taxon>
        <taxon>ecological metagenomes</taxon>
    </lineage>
</organism>
<dbReference type="Pfam" id="PF00800">
    <property type="entry name" value="PDT"/>
    <property type="match status" value="1"/>
</dbReference>
<dbReference type="FunFam" id="3.40.190.10:FF:000029">
    <property type="entry name" value="Chorismate mutase/Prephenate dehydratase"/>
    <property type="match status" value="1"/>
</dbReference>
<dbReference type="PANTHER" id="PTHR21022:SF19">
    <property type="entry name" value="PREPHENATE DEHYDRATASE-RELATED"/>
    <property type="match status" value="1"/>
</dbReference>
<comment type="pathway">
    <text evidence="1">Amino-acid biosynthesis; L-phenylalanine biosynthesis; phenylpyruvate from prephenate: step 1/1.</text>
</comment>
<dbReference type="GO" id="GO:0009094">
    <property type="term" value="P:L-phenylalanine biosynthetic process"/>
    <property type="evidence" value="ECO:0007669"/>
    <property type="project" value="UniProtKB-KW"/>
</dbReference>
<feature type="non-terminal residue" evidence="9">
    <location>
        <position position="216"/>
    </location>
</feature>
<accession>X0YTL1</accession>
<dbReference type="Gene3D" id="3.40.190.10">
    <property type="entry name" value="Periplasmic binding protein-like II"/>
    <property type="match status" value="2"/>
</dbReference>
<feature type="non-terminal residue" evidence="9">
    <location>
        <position position="1"/>
    </location>
</feature>
<dbReference type="EC" id="4.2.1.51" evidence="2"/>
<evidence type="ECO:0000256" key="3">
    <source>
        <dbReference type="ARBA" id="ARBA00022605"/>
    </source>
</evidence>
<evidence type="ECO:0000256" key="7">
    <source>
        <dbReference type="ARBA" id="ARBA00047848"/>
    </source>
</evidence>
<keyword evidence="5" id="KW-0584">Phenylalanine biosynthesis</keyword>
<dbReference type="InterPro" id="IPR001086">
    <property type="entry name" value="Preph_deHydtase"/>
</dbReference>
<dbReference type="PANTHER" id="PTHR21022">
    <property type="entry name" value="PREPHENATE DEHYDRATASE P PROTEIN"/>
    <property type="match status" value="1"/>
</dbReference>
<feature type="domain" description="Prephenate dehydratase" evidence="8">
    <location>
        <begin position="26"/>
        <end position="201"/>
    </location>
</feature>
<dbReference type="SUPFAM" id="SSF53850">
    <property type="entry name" value="Periplasmic binding protein-like II"/>
    <property type="match status" value="1"/>
</dbReference>
<reference evidence="9" key="1">
    <citation type="journal article" date="2014" name="Front. Microbiol.">
        <title>High frequency of phylogenetically diverse reductive dehalogenase-homologous genes in deep subseafloor sedimentary metagenomes.</title>
        <authorList>
            <person name="Kawai M."/>
            <person name="Futagami T."/>
            <person name="Toyoda A."/>
            <person name="Takaki Y."/>
            <person name="Nishi S."/>
            <person name="Hori S."/>
            <person name="Arai W."/>
            <person name="Tsubouchi T."/>
            <person name="Morono Y."/>
            <person name="Uchiyama I."/>
            <person name="Ito T."/>
            <person name="Fujiyama A."/>
            <person name="Inagaki F."/>
            <person name="Takami H."/>
        </authorList>
    </citation>
    <scope>NUCLEOTIDE SEQUENCE</scope>
    <source>
        <strain evidence="9">Expedition CK06-06</strain>
    </source>
</reference>
<keyword evidence="3" id="KW-0028">Amino-acid biosynthesis</keyword>
<dbReference type="CDD" id="cd13630">
    <property type="entry name" value="PBP2_PDT_1"/>
    <property type="match status" value="1"/>
</dbReference>
<dbReference type="GO" id="GO:0004664">
    <property type="term" value="F:prephenate dehydratase activity"/>
    <property type="evidence" value="ECO:0007669"/>
    <property type="project" value="UniProtKB-EC"/>
</dbReference>
<protein>
    <recommendedName>
        <fullName evidence="2">prephenate dehydratase</fullName>
        <ecNumber evidence="2">4.2.1.51</ecNumber>
    </recommendedName>
</protein>
<evidence type="ECO:0000256" key="2">
    <source>
        <dbReference type="ARBA" id="ARBA00013147"/>
    </source>
</evidence>